<evidence type="ECO:0000259" key="1">
    <source>
        <dbReference type="Pfam" id="PF00535"/>
    </source>
</evidence>
<proteinExistence type="predicted"/>
<dbReference type="Gene3D" id="3.90.550.10">
    <property type="entry name" value="Spore Coat Polysaccharide Biosynthesis Protein SpsA, Chain A"/>
    <property type="match status" value="1"/>
</dbReference>
<gene>
    <name evidence="2" type="ORF">SH580_03710</name>
</gene>
<keyword evidence="2" id="KW-0808">Transferase</keyword>
<dbReference type="PANTHER" id="PTHR43685">
    <property type="entry name" value="GLYCOSYLTRANSFERASE"/>
    <property type="match status" value="1"/>
</dbReference>
<evidence type="ECO:0000313" key="3">
    <source>
        <dbReference type="Proteomes" id="UP001324993"/>
    </source>
</evidence>
<sequence length="290" mass="33197">MKPIPDSITLVMRSYNEAWAIEDTLKAVCEQDYTGQIELIVIDSGSTDGSHEIIRNYKPKEFIILEPGTYVPGKVLNQGFRLAQNEWVVFLNSDATPDNAQWLKQLLQAAVNTPRLGAAFSRQIPRNDCQAVFAHDYDRCFGPHRESDQWEHFFSMVSCVARKSVWKEYPIREDLQYAEDDEWTRRMKDAGYETLLVVESVVMHSHNYTPAQSYKRAKGDALAVAQAGNVPETSLSWPLGVVLPAVKDSIKDFKYCLKQRRLNEVLHAFRVRYQQRLGRIDGYKEGMSDG</sequence>
<name>A0ABZ0RKS0_9BACT</name>
<organism evidence="2 3">
    <name type="scientific">Coraliomargarita algicola</name>
    <dbReference type="NCBI Taxonomy" id="3092156"/>
    <lineage>
        <taxon>Bacteria</taxon>
        <taxon>Pseudomonadati</taxon>
        <taxon>Verrucomicrobiota</taxon>
        <taxon>Opitutia</taxon>
        <taxon>Puniceicoccales</taxon>
        <taxon>Coraliomargaritaceae</taxon>
        <taxon>Coraliomargarita</taxon>
    </lineage>
</organism>
<keyword evidence="2" id="KW-0328">Glycosyltransferase</keyword>
<dbReference type="InterPro" id="IPR001173">
    <property type="entry name" value="Glyco_trans_2-like"/>
</dbReference>
<dbReference type="InterPro" id="IPR029044">
    <property type="entry name" value="Nucleotide-diphossugar_trans"/>
</dbReference>
<dbReference type="RefSeq" id="WP_319833667.1">
    <property type="nucleotide sequence ID" value="NZ_CP138858.1"/>
</dbReference>
<dbReference type="EC" id="2.4.-.-" evidence="2"/>
<dbReference type="Pfam" id="PF00535">
    <property type="entry name" value="Glycos_transf_2"/>
    <property type="match status" value="1"/>
</dbReference>
<evidence type="ECO:0000313" key="2">
    <source>
        <dbReference type="EMBL" id="WPJ96810.1"/>
    </source>
</evidence>
<dbReference type="InterPro" id="IPR050834">
    <property type="entry name" value="Glycosyltransf_2"/>
</dbReference>
<dbReference type="EMBL" id="CP138858">
    <property type="protein sequence ID" value="WPJ96810.1"/>
    <property type="molecule type" value="Genomic_DNA"/>
</dbReference>
<dbReference type="GO" id="GO:0016757">
    <property type="term" value="F:glycosyltransferase activity"/>
    <property type="evidence" value="ECO:0007669"/>
    <property type="project" value="UniProtKB-KW"/>
</dbReference>
<keyword evidence="3" id="KW-1185">Reference proteome</keyword>
<protein>
    <submittedName>
        <fullName evidence="2">Glycosyltransferase</fullName>
        <ecNumber evidence="2">2.4.-.-</ecNumber>
    </submittedName>
</protein>
<accession>A0ABZ0RKS0</accession>
<reference evidence="2 3" key="1">
    <citation type="submission" date="2023-11" db="EMBL/GenBank/DDBJ databases">
        <title>Coraliomargarita sp. nov., isolated from marine algae.</title>
        <authorList>
            <person name="Lee J.K."/>
            <person name="Baek J.H."/>
            <person name="Kim J.M."/>
            <person name="Choi D.G."/>
            <person name="Jeon C.O."/>
        </authorList>
    </citation>
    <scope>NUCLEOTIDE SEQUENCE [LARGE SCALE GENOMIC DNA]</scope>
    <source>
        <strain evidence="2 3">J2-16</strain>
    </source>
</reference>
<dbReference type="PANTHER" id="PTHR43685:SF2">
    <property type="entry name" value="GLYCOSYLTRANSFERASE 2-LIKE DOMAIN-CONTAINING PROTEIN"/>
    <property type="match status" value="1"/>
</dbReference>
<feature type="domain" description="Glycosyltransferase 2-like" evidence="1">
    <location>
        <begin position="10"/>
        <end position="129"/>
    </location>
</feature>
<dbReference type="Proteomes" id="UP001324993">
    <property type="component" value="Chromosome"/>
</dbReference>
<dbReference type="SUPFAM" id="SSF53448">
    <property type="entry name" value="Nucleotide-diphospho-sugar transferases"/>
    <property type="match status" value="1"/>
</dbReference>